<dbReference type="PIRSF" id="PIRSF000545">
    <property type="entry name" value="Pantothenate_kin"/>
    <property type="match status" value="1"/>
</dbReference>
<dbReference type="EC" id="2.7.1.33" evidence="5 14"/>
<dbReference type="STRING" id="120956.SAMN05421791_10327"/>
<dbReference type="Gene3D" id="3.40.50.300">
    <property type="entry name" value="P-loop containing nucleotide triphosphate hydrolases"/>
    <property type="match status" value="1"/>
</dbReference>
<evidence type="ECO:0000256" key="3">
    <source>
        <dbReference type="ARBA" id="ARBA00005225"/>
    </source>
</evidence>
<dbReference type="GO" id="GO:0015937">
    <property type="term" value="P:coenzyme A biosynthetic process"/>
    <property type="evidence" value="ECO:0007669"/>
    <property type="project" value="UniProtKB-UniRule"/>
</dbReference>
<evidence type="ECO:0000313" key="18">
    <source>
        <dbReference type="Proteomes" id="UP000199708"/>
    </source>
</evidence>
<evidence type="ECO:0000256" key="11">
    <source>
        <dbReference type="ARBA" id="ARBA00022840"/>
    </source>
</evidence>
<dbReference type="EMBL" id="FNCK01000003">
    <property type="protein sequence ID" value="SDG09652.1"/>
    <property type="molecule type" value="Genomic_DNA"/>
</dbReference>
<organism evidence="17 18">
    <name type="scientific">Facklamia miroungae</name>
    <dbReference type="NCBI Taxonomy" id="120956"/>
    <lineage>
        <taxon>Bacteria</taxon>
        <taxon>Bacillati</taxon>
        <taxon>Bacillota</taxon>
        <taxon>Bacilli</taxon>
        <taxon>Lactobacillales</taxon>
        <taxon>Aerococcaceae</taxon>
        <taxon>Facklamia</taxon>
    </lineage>
</organism>
<evidence type="ECO:0000313" key="17">
    <source>
        <dbReference type="EMBL" id="SDG09652.1"/>
    </source>
</evidence>
<comment type="similarity">
    <text evidence="4 14 15">Belongs to the prokaryotic pantothenate kinase family.</text>
</comment>
<dbReference type="GO" id="GO:0004594">
    <property type="term" value="F:pantothenate kinase activity"/>
    <property type="evidence" value="ECO:0007669"/>
    <property type="project" value="UniProtKB-UniRule"/>
</dbReference>
<gene>
    <name evidence="14" type="primary">coaA</name>
    <name evidence="17" type="ORF">SAMN05421791_10327</name>
</gene>
<protein>
    <recommendedName>
        <fullName evidence="6 14">Pantothenate kinase</fullName>
        <ecNumber evidence="5 14">2.7.1.33</ecNumber>
    </recommendedName>
    <alternativeName>
        <fullName evidence="13 14">Pantothenic acid kinase</fullName>
    </alternativeName>
</protein>
<feature type="domain" description="Phosphoribulokinase/uridine kinase" evidence="16">
    <location>
        <begin position="93"/>
        <end position="241"/>
    </location>
</feature>
<keyword evidence="7 14" id="KW-0963">Cytoplasm</keyword>
<dbReference type="OrthoDB" id="1550976at2"/>
<dbReference type="HAMAP" id="MF_00215">
    <property type="entry name" value="Pantothen_kinase_1"/>
    <property type="match status" value="1"/>
</dbReference>
<dbReference type="PANTHER" id="PTHR10285">
    <property type="entry name" value="URIDINE KINASE"/>
    <property type="match status" value="1"/>
</dbReference>
<dbReference type="GO" id="GO:0005524">
    <property type="term" value="F:ATP binding"/>
    <property type="evidence" value="ECO:0007669"/>
    <property type="project" value="UniProtKB-UniRule"/>
</dbReference>
<comment type="pathway">
    <text evidence="3 14 15">Cofactor biosynthesis; coenzyme A biosynthesis; CoA from (R)-pantothenate: step 1/5.</text>
</comment>
<name>A0A1G7RFX8_9LACT</name>
<keyword evidence="11 14" id="KW-0067">ATP-binding</keyword>
<keyword evidence="18" id="KW-1185">Reference proteome</keyword>
<dbReference type="InterPro" id="IPR004566">
    <property type="entry name" value="PanK"/>
</dbReference>
<evidence type="ECO:0000256" key="10">
    <source>
        <dbReference type="ARBA" id="ARBA00022777"/>
    </source>
</evidence>
<dbReference type="GO" id="GO:0005737">
    <property type="term" value="C:cytoplasm"/>
    <property type="evidence" value="ECO:0007669"/>
    <property type="project" value="UniProtKB-SubCell"/>
</dbReference>
<dbReference type="SUPFAM" id="SSF52540">
    <property type="entry name" value="P-loop containing nucleoside triphosphate hydrolases"/>
    <property type="match status" value="1"/>
</dbReference>
<evidence type="ECO:0000256" key="12">
    <source>
        <dbReference type="ARBA" id="ARBA00022993"/>
    </source>
</evidence>
<dbReference type="Pfam" id="PF00485">
    <property type="entry name" value="PRK"/>
    <property type="match status" value="1"/>
</dbReference>
<sequence>MYFSINDYYATYNRKEWQAFQSDDLEMIAIDKLASLVSIQDRLTQTDVREIYGPLLHYIEADFQHTMQYSMAKQKFFSMGEVDPFAYRKVPFIIGISGSVAVGKSTTARLLHQLLSETFPRRKVDLITTDGFLYPNEVLEQRGMLHRKGFPESYDMPLLLEFMTHIKTQTSPFSVPTYSHLSYDIVKGQYQIINNPDILIVEGINVLQLPSNQQIYVSDFFDFSIYIDADQELIHQWFINRFLVHLQMAKKDPSNYYHQMSDMSKEEAIAYADNVWLTINLPNLIQHIKPTRSRADVVLHKSVNHYIDQIHVRKY</sequence>
<evidence type="ECO:0000256" key="9">
    <source>
        <dbReference type="ARBA" id="ARBA00022741"/>
    </source>
</evidence>
<dbReference type="Proteomes" id="UP000199708">
    <property type="component" value="Unassembled WGS sequence"/>
</dbReference>
<accession>A0A1G7RFX8</accession>
<evidence type="ECO:0000256" key="14">
    <source>
        <dbReference type="HAMAP-Rule" id="MF_00215"/>
    </source>
</evidence>
<comment type="catalytic activity">
    <reaction evidence="1 14 15">
        <text>(R)-pantothenate + ATP = (R)-4'-phosphopantothenate + ADP + H(+)</text>
        <dbReference type="Rhea" id="RHEA:16373"/>
        <dbReference type="ChEBI" id="CHEBI:10986"/>
        <dbReference type="ChEBI" id="CHEBI:15378"/>
        <dbReference type="ChEBI" id="CHEBI:29032"/>
        <dbReference type="ChEBI" id="CHEBI:30616"/>
        <dbReference type="ChEBI" id="CHEBI:456216"/>
        <dbReference type="EC" id="2.7.1.33"/>
    </reaction>
</comment>
<dbReference type="InterPro" id="IPR006083">
    <property type="entry name" value="PRK/URK"/>
</dbReference>
<comment type="subcellular location">
    <subcellularLocation>
        <location evidence="2 14 15">Cytoplasm</location>
    </subcellularLocation>
</comment>
<dbReference type="NCBIfam" id="TIGR00554">
    <property type="entry name" value="panK_bact"/>
    <property type="match status" value="1"/>
</dbReference>
<evidence type="ECO:0000256" key="15">
    <source>
        <dbReference type="RuleBase" id="RU003530"/>
    </source>
</evidence>
<feature type="binding site" evidence="14">
    <location>
        <begin position="98"/>
        <end position="105"/>
    </location>
    <ligand>
        <name>ATP</name>
        <dbReference type="ChEBI" id="CHEBI:30616"/>
    </ligand>
</feature>
<evidence type="ECO:0000256" key="7">
    <source>
        <dbReference type="ARBA" id="ARBA00022490"/>
    </source>
</evidence>
<evidence type="ECO:0000256" key="5">
    <source>
        <dbReference type="ARBA" id="ARBA00012102"/>
    </source>
</evidence>
<dbReference type="AlphaFoldDB" id="A0A1G7RFX8"/>
<evidence type="ECO:0000256" key="13">
    <source>
        <dbReference type="ARBA" id="ARBA00032866"/>
    </source>
</evidence>
<keyword evidence="8 14" id="KW-0808">Transferase</keyword>
<proteinExistence type="inferred from homology"/>
<keyword evidence="9 14" id="KW-0547">Nucleotide-binding</keyword>
<evidence type="ECO:0000259" key="16">
    <source>
        <dbReference type="Pfam" id="PF00485"/>
    </source>
</evidence>
<dbReference type="InterPro" id="IPR027417">
    <property type="entry name" value="P-loop_NTPase"/>
</dbReference>
<evidence type="ECO:0000256" key="1">
    <source>
        <dbReference type="ARBA" id="ARBA00001206"/>
    </source>
</evidence>
<keyword evidence="10 14" id="KW-0418">Kinase</keyword>
<evidence type="ECO:0000256" key="4">
    <source>
        <dbReference type="ARBA" id="ARBA00006087"/>
    </source>
</evidence>
<dbReference type="CDD" id="cd02025">
    <property type="entry name" value="PanK"/>
    <property type="match status" value="1"/>
</dbReference>
<keyword evidence="12 14" id="KW-0173">Coenzyme A biosynthesis</keyword>
<dbReference type="UniPathway" id="UPA00241">
    <property type="reaction ID" value="UER00352"/>
</dbReference>
<evidence type="ECO:0000256" key="6">
    <source>
        <dbReference type="ARBA" id="ARBA00015080"/>
    </source>
</evidence>
<evidence type="ECO:0000256" key="8">
    <source>
        <dbReference type="ARBA" id="ARBA00022679"/>
    </source>
</evidence>
<reference evidence="17 18" key="1">
    <citation type="submission" date="2016-10" db="EMBL/GenBank/DDBJ databases">
        <authorList>
            <person name="de Groot N.N."/>
        </authorList>
    </citation>
    <scope>NUCLEOTIDE SEQUENCE [LARGE SCALE GENOMIC DNA]</scope>
    <source>
        <strain evidence="17 18">ATCC BAA-466</strain>
    </source>
</reference>
<evidence type="ECO:0000256" key="2">
    <source>
        <dbReference type="ARBA" id="ARBA00004496"/>
    </source>
</evidence>